<comment type="caution">
    <text evidence="1">The sequence shown here is derived from an EMBL/GenBank/DDBJ whole genome shotgun (WGS) entry which is preliminary data.</text>
</comment>
<evidence type="ECO:0000313" key="2">
    <source>
        <dbReference type="Proteomes" id="UP000036987"/>
    </source>
</evidence>
<evidence type="ECO:0000313" key="1">
    <source>
        <dbReference type="EMBL" id="KMZ57875.1"/>
    </source>
</evidence>
<dbReference type="STRING" id="29655.A0A0K9NPG1"/>
<name>A0A0K9NPG1_ZOSMR</name>
<proteinExistence type="predicted"/>
<dbReference type="Proteomes" id="UP000036987">
    <property type="component" value="Unassembled WGS sequence"/>
</dbReference>
<dbReference type="OrthoDB" id="1928518at2759"/>
<reference evidence="2" key="1">
    <citation type="journal article" date="2016" name="Nature">
        <title>The genome of the seagrass Zostera marina reveals angiosperm adaptation to the sea.</title>
        <authorList>
            <person name="Olsen J.L."/>
            <person name="Rouze P."/>
            <person name="Verhelst B."/>
            <person name="Lin Y.-C."/>
            <person name="Bayer T."/>
            <person name="Collen J."/>
            <person name="Dattolo E."/>
            <person name="De Paoli E."/>
            <person name="Dittami S."/>
            <person name="Maumus F."/>
            <person name="Michel G."/>
            <person name="Kersting A."/>
            <person name="Lauritano C."/>
            <person name="Lohaus R."/>
            <person name="Toepel M."/>
            <person name="Tonon T."/>
            <person name="Vanneste K."/>
            <person name="Amirebrahimi M."/>
            <person name="Brakel J."/>
            <person name="Bostroem C."/>
            <person name="Chovatia M."/>
            <person name="Grimwood J."/>
            <person name="Jenkins J.W."/>
            <person name="Jueterbock A."/>
            <person name="Mraz A."/>
            <person name="Stam W.T."/>
            <person name="Tice H."/>
            <person name="Bornberg-Bauer E."/>
            <person name="Green P.J."/>
            <person name="Pearson G.A."/>
            <person name="Procaccini G."/>
            <person name="Duarte C.M."/>
            <person name="Schmutz J."/>
            <person name="Reusch T.B.H."/>
            <person name="Van de Peer Y."/>
        </authorList>
    </citation>
    <scope>NUCLEOTIDE SEQUENCE [LARGE SCALE GENOMIC DNA]</scope>
    <source>
        <strain evidence="2">cv. Finnish</strain>
    </source>
</reference>
<protein>
    <submittedName>
        <fullName evidence="1">Uncharacterized protein</fullName>
    </submittedName>
</protein>
<sequence length="179" mass="19635">MGEKEGDEILSDNINLDDYTPAVTLVHFDHPIPLLRGALPAGTSDDPSLGSFVLAFKDASSWRSAYINTESKINSQCMAGARIGCAISASRICRPPWWKKFNLLCKAPVDIAERERCEEREMEACLVSSMFHCAKLSKEKCSAAFSDARISSGSFTSNLVTNYRASVLSDVKEEEGKFG</sequence>
<dbReference type="EMBL" id="LFYR01002015">
    <property type="protein sequence ID" value="KMZ57875.1"/>
    <property type="molecule type" value="Genomic_DNA"/>
</dbReference>
<organism evidence="1 2">
    <name type="scientific">Zostera marina</name>
    <name type="common">Eelgrass</name>
    <dbReference type="NCBI Taxonomy" id="29655"/>
    <lineage>
        <taxon>Eukaryota</taxon>
        <taxon>Viridiplantae</taxon>
        <taxon>Streptophyta</taxon>
        <taxon>Embryophyta</taxon>
        <taxon>Tracheophyta</taxon>
        <taxon>Spermatophyta</taxon>
        <taxon>Magnoliopsida</taxon>
        <taxon>Liliopsida</taxon>
        <taxon>Zosteraceae</taxon>
        <taxon>Zostera</taxon>
    </lineage>
</organism>
<accession>A0A0K9NPG1</accession>
<keyword evidence="2" id="KW-1185">Reference proteome</keyword>
<gene>
    <name evidence="1" type="ORF">ZOSMA_81G00930</name>
</gene>
<dbReference type="PANTHER" id="PTHR36773">
    <property type="entry name" value="EXPRESSED PROTEIN"/>
    <property type="match status" value="1"/>
</dbReference>
<dbReference type="AlphaFoldDB" id="A0A0K9NPG1"/>
<dbReference type="PANTHER" id="PTHR36773:SF1">
    <property type="entry name" value="EXPRESSED PROTEIN"/>
    <property type="match status" value="1"/>
</dbReference>
<dbReference type="OMA" id="AYKACES"/>